<dbReference type="OrthoDB" id="9813569at2"/>
<evidence type="ECO:0000256" key="1">
    <source>
        <dbReference type="ARBA" id="ARBA00022679"/>
    </source>
</evidence>
<dbReference type="Gene3D" id="3.40.1190.20">
    <property type="match status" value="1"/>
</dbReference>
<evidence type="ECO:0000259" key="3">
    <source>
        <dbReference type="Pfam" id="PF00294"/>
    </source>
</evidence>
<dbReference type="RefSeq" id="WP_098484410.1">
    <property type="nucleotide sequence ID" value="NZ_PDJI01000004.1"/>
</dbReference>
<dbReference type="Proteomes" id="UP000222106">
    <property type="component" value="Unassembled WGS sequence"/>
</dbReference>
<evidence type="ECO:0000313" key="4">
    <source>
        <dbReference type="EMBL" id="PFG40508.1"/>
    </source>
</evidence>
<gene>
    <name evidence="4" type="ORF">ATJ97_3038</name>
</gene>
<evidence type="ECO:0000256" key="2">
    <source>
        <dbReference type="ARBA" id="ARBA00022777"/>
    </source>
</evidence>
<dbReference type="InterPro" id="IPR011611">
    <property type="entry name" value="PfkB_dom"/>
</dbReference>
<dbReference type="InterPro" id="IPR029056">
    <property type="entry name" value="Ribokinase-like"/>
</dbReference>
<comment type="caution">
    <text evidence="4">The sequence shown here is derived from an EMBL/GenBank/DDBJ whole genome shotgun (WGS) entry which is preliminary data.</text>
</comment>
<dbReference type="EMBL" id="PDJI01000004">
    <property type="protein sequence ID" value="PFG40508.1"/>
    <property type="molecule type" value="Genomic_DNA"/>
</dbReference>
<keyword evidence="5" id="KW-1185">Reference proteome</keyword>
<organism evidence="4 5">
    <name type="scientific">Georgenia soli</name>
    <dbReference type="NCBI Taxonomy" id="638953"/>
    <lineage>
        <taxon>Bacteria</taxon>
        <taxon>Bacillati</taxon>
        <taxon>Actinomycetota</taxon>
        <taxon>Actinomycetes</taxon>
        <taxon>Micrococcales</taxon>
        <taxon>Bogoriellaceae</taxon>
        <taxon>Georgenia</taxon>
    </lineage>
</organism>
<dbReference type="Pfam" id="PF00294">
    <property type="entry name" value="PfkB"/>
    <property type="match status" value="1"/>
</dbReference>
<accession>A0A2A9ENM3</accession>
<evidence type="ECO:0000313" key="5">
    <source>
        <dbReference type="Proteomes" id="UP000222106"/>
    </source>
</evidence>
<dbReference type="GO" id="GO:0016301">
    <property type="term" value="F:kinase activity"/>
    <property type="evidence" value="ECO:0007669"/>
    <property type="project" value="UniProtKB-KW"/>
</dbReference>
<name>A0A2A9ENM3_9MICO</name>
<dbReference type="SUPFAM" id="SSF53613">
    <property type="entry name" value="Ribokinase-like"/>
    <property type="match status" value="1"/>
</dbReference>
<dbReference type="PROSITE" id="PS00584">
    <property type="entry name" value="PFKB_KINASES_2"/>
    <property type="match status" value="1"/>
</dbReference>
<proteinExistence type="predicted"/>
<dbReference type="PROSITE" id="PS00583">
    <property type="entry name" value="PFKB_KINASES_1"/>
    <property type="match status" value="1"/>
</dbReference>
<dbReference type="InterPro" id="IPR002173">
    <property type="entry name" value="Carboh/pur_kinase_PfkB_CS"/>
</dbReference>
<feature type="domain" description="Carbohydrate kinase PfkB" evidence="3">
    <location>
        <begin position="1"/>
        <end position="289"/>
    </location>
</feature>
<dbReference type="PANTHER" id="PTHR10584:SF166">
    <property type="entry name" value="RIBOKINASE"/>
    <property type="match status" value="1"/>
</dbReference>
<protein>
    <submittedName>
        <fullName evidence="4">Ribokinase</fullName>
    </submittedName>
</protein>
<keyword evidence="2 4" id="KW-0418">Kinase</keyword>
<dbReference type="PANTHER" id="PTHR10584">
    <property type="entry name" value="SUGAR KINASE"/>
    <property type="match status" value="1"/>
</dbReference>
<dbReference type="AlphaFoldDB" id="A0A2A9ENM3"/>
<sequence>MLDVAVVGLVTRDLVVAVDALPDAGGSAPVTTRREQLGGAANQAVGCRQLGLTAAVAGVVGDDDAGTAVLQQARRDGIDVTGTARRRGVPTALVVDVVEPGGRHRLLEHVPEEVLLTEADVRAAEPVLRSARAVLVDLQQPARPALAAARAAAGAGALVLLDGATADPAARAELLAAADVARADASEVRTLAGRPVEDVPAAVDAAAEVLAAGPSVVALAVGDANVVVWEGGNVVMPLLGERPTDPTGGGDAFVVGLVAALLDGHDRATAAWWASAAAALAVDELGGRPDLDRGRVEALARSARS</sequence>
<reference evidence="4 5" key="1">
    <citation type="submission" date="2017-10" db="EMBL/GenBank/DDBJ databases">
        <title>Sequencing the genomes of 1000 actinobacteria strains.</title>
        <authorList>
            <person name="Klenk H.-P."/>
        </authorList>
    </citation>
    <scope>NUCLEOTIDE SEQUENCE [LARGE SCALE GENOMIC DNA]</scope>
    <source>
        <strain evidence="4 5">DSM 21838</strain>
    </source>
</reference>
<keyword evidence="1" id="KW-0808">Transferase</keyword>